<evidence type="ECO:0000259" key="1">
    <source>
        <dbReference type="PROSITE" id="PS51186"/>
    </source>
</evidence>
<evidence type="ECO:0000313" key="3">
    <source>
        <dbReference type="Proteomes" id="UP000638648"/>
    </source>
</evidence>
<dbReference type="RefSeq" id="WP_202896522.1">
    <property type="nucleotide sequence ID" value="NZ_BAABJL010000166.1"/>
</dbReference>
<sequence length="260" mass="28331">MPVDSGVVLACFDQQMRRDAPPDGPGARVERADDVVRQVGGDAGWNGVLWSELDADTADAAIAAQVRHFRELGQEFEWKLYSHDRPVDLAERLRRAGFAAEPPETLMVAEVAALTTEVELPDGVDLRLITDPEAVDLVVDVHEQAFGEDGSRFRDSIRAQLAEQPDRVAVVLAVAGDVPVCAARMEMPPGTDFASLWGGGTLPTWRGRGIYRATVALRARIAAERGYRYLQVDASDQSQPILGRLGFVALSTTTPYVYEA</sequence>
<dbReference type="EMBL" id="JADBEM010000001">
    <property type="protein sequence ID" value="MBE1608295.1"/>
    <property type="molecule type" value="Genomic_DNA"/>
</dbReference>
<feature type="domain" description="N-acetyltransferase" evidence="1">
    <location>
        <begin position="124"/>
        <end position="260"/>
    </location>
</feature>
<reference evidence="2" key="1">
    <citation type="submission" date="2020-10" db="EMBL/GenBank/DDBJ databases">
        <title>Sequencing the genomes of 1000 actinobacteria strains.</title>
        <authorList>
            <person name="Klenk H.-P."/>
        </authorList>
    </citation>
    <scope>NUCLEOTIDE SEQUENCE</scope>
    <source>
        <strain evidence="2">DSM 45354</strain>
    </source>
</reference>
<dbReference type="InterPro" id="IPR000182">
    <property type="entry name" value="GNAT_dom"/>
</dbReference>
<dbReference type="Proteomes" id="UP000638648">
    <property type="component" value="Unassembled WGS sequence"/>
</dbReference>
<keyword evidence="3" id="KW-1185">Reference proteome</keyword>
<dbReference type="AlphaFoldDB" id="A0A927RDM1"/>
<dbReference type="SUPFAM" id="SSF55729">
    <property type="entry name" value="Acyl-CoA N-acyltransferases (Nat)"/>
    <property type="match status" value="1"/>
</dbReference>
<dbReference type="Gene3D" id="3.40.630.30">
    <property type="match status" value="1"/>
</dbReference>
<gene>
    <name evidence="2" type="ORF">HEB94_005143</name>
</gene>
<name>A0A927RDM1_9ACTN</name>
<dbReference type="CDD" id="cd04301">
    <property type="entry name" value="NAT_SF"/>
    <property type="match status" value="1"/>
</dbReference>
<dbReference type="GO" id="GO:0016747">
    <property type="term" value="F:acyltransferase activity, transferring groups other than amino-acyl groups"/>
    <property type="evidence" value="ECO:0007669"/>
    <property type="project" value="InterPro"/>
</dbReference>
<dbReference type="InterPro" id="IPR016181">
    <property type="entry name" value="Acyl_CoA_acyltransferase"/>
</dbReference>
<comment type="caution">
    <text evidence="2">The sequence shown here is derived from an EMBL/GenBank/DDBJ whole genome shotgun (WGS) entry which is preliminary data.</text>
</comment>
<dbReference type="PROSITE" id="PS51186">
    <property type="entry name" value="GNAT"/>
    <property type="match status" value="1"/>
</dbReference>
<protein>
    <submittedName>
        <fullName evidence="2">GNAT superfamily N-acetyltransferase</fullName>
    </submittedName>
</protein>
<evidence type="ECO:0000313" key="2">
    <source>
        <dbReference type="EMBL" id="MBE1608295.1"/>
    </source>
</evidence>
<proteinExistence type="predicted"/>
<accession>A0A927RDM1</accession>
<organism evidence="2 3">
    <name type="scientific">Actinopolymorpha pittospori</name>
    <dbReference type="NCBI Taxonomy" id="648752"/>
    <lineage>
        <taxon>Bacteria</taxon>
        <taxon>Bacillati</taxon>
        <taxon>Actinomycetota</taxon>
        <taxon>Actinomycetes</taxon>
        <taxon>Propionibacteriales</taxon>
        <taxon>Actinopolymorphaceae</taxon>
        <taxon>Actinopolymorpha</taxon>
    </lineage>
</organism>